<evidence type="ECO:0000259" key="4">
    <source>
        <dbReference type="Pfam" id="PF00703"/>
    </source>
</evidence>
<evidence type="ECO:0000259" key="6">
    <source>
        <dbReference type="Pfam" id="PF02837"/>
    </source>
</evidence>
<feature type="domain" description="Glycosyl hydrolases family 2 sugar binding" evidence="6">
    <location>
        <begin position="29"/>
        <end position="151"/>
    </location>
</feature>
<dbReference type="Gene3D" id="2.60.40.10">
    <property type="entry name" value="Immunoglobulins"/>
    <property type="match status" value="1"/>
</dbReference>
<gene>
    <name evidence="7" type="primary">uidA</name>
    <name evidence="7" type="ORF">BN990_00884</name>
</gene>
<dbReference type="PANTHER" id="PTHR42732">
    <property type="entry name" value="BETA-GALACTOSIDASE"/>
    <property type="match status" value="1"/>
</dbReference>
<dbReference type="InterPro" id="IPR036156">
    <property type="entry name" value="Beta-gal/glucu_dom_sf"/>
</dbReference>
<dbReference type="GO" id="GO:0005975">
    <property type="term" value="P:carbohydrate metabolic process"/>
    <property type="evidence" value="ECO:0007669"/>
    <property type="project" value="InterPro"/>
</dbReference>
<accession>A0A024Q7U6</accession>
<dbReference type="Pfam" id="PF02837">
    <property type="entry name" value="Glyco_hydro_2_N"/>
    <property type="match status" value="1"/>
</dbReference>
<dbReference type="Proteomes" id="UP000028875">
    <property type="component" value="Unassembled WGS sequence"/>
</dbReference>
<reference evidence="7 8" key="1">
    <citation type="submission" date="2014-03" db="EMBL/GenBank/DDBJ databases">
        <authorList>
            <person name="Urmite Genomes U."/>
        </authorList>
    </citation>
    <scope>NUCLEOTIDE SEQUENCE [LARGE SCALE GENOMIC DNA]</scope>
    <source>
        <strain evidence="7 8">Vm-5</strain>
    </source>
</reference>
<feature type="domain" description="Glycoside hydrolase family 2 catalytic" evidence="5">
    <location>
        <begin position="298"/>
        <end position="588"/>
    </location>
</feature>
<evidence type="ECO:0000256" key="1">
    <source>
        <dbReference type="ARBA" id="ARBA00007401"/>
    </source>
</evidence>
<keyword evidence="2" id="KW-0378">Hydrolase</keyword>
<organism evidence="7 8">
    <name type="scientific">Virgibacillus massiliensis</name>
    <dbReference type="NCBI Taxonomy" id="1462526"/>
    <lineage>
        <taxon>Bacteria</taxon>
        <taxon>Bacillati</taxon>
        <taxon>Bacillota</taxon>
        <taxon>Bacilli</taxon>
        <taxon>Bacillales</taxon>
        <taxon>Bacillaceae</taxon>
        <taxon>Virgibacillus</taxon>
    </lineage>
</organism>
<evidence type="ECO:0000256" key="3">
    <source>
        <dbReference type="ARBA" id="ARBA00023295"/>
    </source>
</evidence>
<dbReference type="InterPro" id="IPR013783">
    <property type="entry name" value="Ig-like_fold"/>
</dbReference>
<dbReference type="InterPro" id="IPR051913">
    <property type="entry name" value="GH2_Domain-Containing"/>
</dbReference>
<evidence type="ECO:0000313" key="8">
    <source>
        <dbReference type="Proteomes" id="UP000028875"/>
    </source>
</evidence>
<dbReference type="Pfam" id="PF02836">
    <property type="entry name" value="Glyco_hydro_2_C"/>
    <property type="match status" value="1"/>
</dbReference>
<dbReference type="InterPro" id="IPR017853">
    <property type="entry name" value="GH"/>
</dbReference>
<keyword evidence="8" id="KW-1185">Reference proteome</keyword>
<dbReference type="STRING" id="1462526.BN990_00884"/>
<dbReference type="SUPFAM" id="SSF49303">
    <property type="entry name" value="beta-Galactosidase/glucuronidase domain"/>
    <property type="match status" value="1"/>
</dbReference>
<sequence length="592" mass="69479">MKETMTKEKKTYQRTEYPRPQFERKEWMNLNGTWKFGFDDKNIGELEQWQHKPSALTKEIQVPFTYETEASGIGEEAFHANVWYHRTFQITEENAAKRALLRFQASDYHTKVWVNGVFIGAHTGGYAAFSFDISHAVDATKENELVVKVEDSQSCYQPRGKQRWINENFGCWYVQQTGIWQTVWLEFLPETTINHVKMTPNIDTNSLHLAYDLNQLPTGACRIETTIRYEGNLVKQFVITPTRKDEQIEIELTSPIHEWKIMHWTPEHPHLYDVTFQLYVDEALEDEVHSYFGMRKISIKEGKVLLNNQPIYQKLLLDQGYWPDTMLTPPSDEAMLEDINKTLAMGYNGVRKHQKVEDARFLYWCDRKGLLVWSEMAATYEYSDKAVANFTKEWQEVVTQYYNHPSIITWVPFNESWGVPKIFKDTKQQSFTEAIYYVTKSIDSNRPVIVNDGWEHTISDIIALHDYEELGENFYHRYQDKAAILENKKPHNHHKYAFAEGYHYQGQPIMITEYGGIAFQDKRGWGYGNQVTTEAEFLERFRNITNAIKDLPYISGYCYTQTTDVQQEINGLLKENREPKIALEKIKEINDA</sequence>
<dbReference type="InterPro" id="IPR006104">
    <property type="entry name" value="Glyco_hydro_2_N"/>
</dbReference>
<evidence type="ECO:0000259" key="5">
    <source>
        <dbReference type="Pfam" id="PF02836"/>
    </source>
</evidence>
<protein>
    <submittedName>
        <fullName evidence="7">Beta-glucuronidase</fullName>
    </submittedName>
</protein>
<dbReference type="Gene3D" id="3.20.20.80">
    <property type="entry name" value="Glycosidases"/>
    <property type="match status" value="1"/>
</dbReference>
<dbReference type="GO" id="GO:0004553">
    <property type="term" value="F:hydrolase activity, hydrolyzing O-glycosyl compounds"/>
    <property type="evidence" value="ECO:0007669"/>
    <property type="project" value="InterPro"/>
</dbReference>
<dbReference type="SUPFAM" id="SSF51445">
    <property type="entry name" value="(Trans)glycosidases"/>
    <property type="match status" value="1"/>
</dbReference>
<dbReference type="AlphaFoldDB" id="A0A024Q7U6"/>
<dbReference type="InterPro" id="IPR006102">
    <property type="entry name" value="Ig-like_GH2"/>
</dbReference>
<dbReference type="EMBL" id="CCDP010000001">
    <property type="protein sequence ID" value="CDQ38613.1"/>
    <property type="molecule type" value="Genomic_DNA"/>
</dbReference>
<dbReference type="Pfam" id="PF00703">
    <property type="entry name" value="Glyco_hydro_2"/>
    <property type="match status" value="1"/>
</dbReference>
<comment type="caution">
    <text evidence="7">The sequence shown here is derived from an EMBL/GenBank/DDBJ whole genome shotgun (WGS) entry which is preliminary data.</text>
</comment>
<dbReference type="Gene3D" id="2.60.120.260">
    <property type="entry name" value="Galactose-binding domain-like"/>
    <property type="match status" value="1"/>
</dbReference>
<proteinExistence type="inferred from homology"/>
<keyword evidence="3" id="KW-0326">Glycosidase</keyword>
<dbReference type="InterPro" id="IPR006103">
    <property type="entry name" value="Glyco_hydro_2_cat"/>
</dbReference>
<name>A0A024Q7U6_9BACI</name>
<dbReference type="SUPFAM" id="SSF49785">
    <property type="entry name" value="Galactose-binding domain-like"/>
    <property type="match status" value="1"/>
</dbReference>
<comment type="similarity">
    <text evidence="1">Belongs to the glycosyl hydrolase 2 family.</text>
</comment>
<dbReference type="RefSeq" id="WP_232620865.1">
    <property type="nucleotide sequence ID" value="NZ_BNER01000001.1"/>
</dbReference>
<feature type="domain" description="Glycoside hydrolase family 2 immunoglobulin-like beta-sandwich" evidence="4">
    <location>
        <begin position="191"/>
        <end position="295"/>
    </location>
</feature>
<evidence type="ECO:0000256" key="2">
    <source>
        <dbReference type="ARBA" id="ARBA00022801"/>
    </source>
</evidence>
<dbReference type="InterPro" id="IPR008979">
    <property type="entry name" value="Galactose-bd-like_sf"/>
</dbReference>
<dbReference type="eggNOG" id="COG3250">
    <property type="taxonomic scope" value="Bacteria"/>
</dbReference>
<dbReference type="PANTHER" id="PTHR42732:SF3">
    <property type="entry name" value="HYDROLASE"/>
    <property type="match status" value="1"/>
</dbReference>
<evidence type="ECO:0000313" key="7">
    <source>
        <dbReference type="EMBL" id="CDQ38613.1"/>
    </source>
</evidence>
<reference evidence="8" key="2">
    <citation type="submission" date="2014-05" db="EMBL/GenBank/DDBJ databases">
        <title>Draft genome sequence of Virgibacillus massiliensis Vm-5.</title>
        <authorList>
            <person name="Khelaifia S."/>
            <person name="Croce O."/>
            <person name="Lagier J.C."/>
            <person name="Raoult D."/>
        </authorList>
    </citation>
    <scope>NUCLEOTIDE SEQUENCE [LARGE SCALE GENOMIC DNA]</scope>
    <source>
        <strain evidence="8">Vm-5</strain>
    </source>
</reference>